<feature type="compositionally biased region" description="Basic and acidic residues" evidence="1">
    <location>
        <begin position="69"/>
        <end position="84"/>
    </location>
</feature>
<reference evidence="3" key="1">
    <citation type="journal article" date="2016" name="Genome Announc.">
        <title>Draft genome sequences of fungus Aspergillus calidoustus.</title>
        <authorList>
            <person name="Horn F."/>
            <person name="Linde J."/>
            <person name="Mattern D.J."/>
            <person name="Walther G."/>
            <person name="Guthke R."/>
            <person name="Scherlach K."/>
            <person name="Martin K."/>
            <person name="Brakhage A.A."/>
            <person name="Petzke L."/>
            <person name="Valiante V."/>
        </authorList>
    </citation>
    <scope>NUCLEOTIDE SEQUENCE [LARGE SCALE GENOMIC DNA]</scope>
    <source>
        <strain evidence="3">SF006504</strain>
    </source>
</reference>
<accession>A0A0U5GQE2</accession>
<feature type="region of interest" description="Disordered" evidence="1">
    <location>
        <begin position="1"/>
        <end position="143"/>
    </location>
</feature>
<protein>
    <submittedName>
        <fullName evidence="2">Uncharacterized protein</fullName>
    </submittedName>
</protein>
<dbReference type="Proteomes" id="UP000054771">
    <property type="component" value="Unassembled WGS sequence"/>
</dbReference>
<keyword evidence="3" id="KW-1185">Reference proteome</keyword>
<dbReference type="AlphaFoldDB" id="A0A0U5GQE2"/>
<organism evidence="2 3">
    <name type="scientific">Aspergillus calidoustus</name>
    <dbReference type="NCBI Taxonomy" id="454130"/>
    <lineage>
        <taxon>Eukaryota</taxon>
        <taxon>Fungi</taxon>
        <taxon>Dikarya</taxon>
        <taxon>Ascomycota</taxon>
        <taxon>Pezizomycotina</taxon>
        <taxon>Eurotiomycetes</taxon>
        <taxon>Eurotiomycetidae</taxon>
        <taxon>Eurotiales</taxon>
        <taxon>Aspergillaceae</taxon>
        <taxon>Aspergillus</taxon>
        <taxon>Aspergillus subgen. Nidulantes</taxon>
    </lineage>
</organism>
<name>A0A0U5GQE2_ASPCI</name>
<dbReference type="EMBL" id="CDMC01000002">
    <property type="protein sequence ID" value="CEN59239.1"/>
    <property type="molecule type" value="Genomic_DNA"/>
</dbReference>
<feature type="compositionally biased region" description="Basic and acidic residues" evidence="1">
    <location>
        <begin position="107"/>
        <end position="118"/>
    </location>
</feature>
<evidence type="ECO:0000256" key="1">
    <source>
        <dbReference type="SAM" id="MobiDB-lite"/>
    </source>
</evidence>
<sequence>MASGMLLAPPPAPPHELSVTASSFPLHRPAPNPAHAALLTQPQLADAAHGQSASDTIRVTPGVPTEEPTDGRIGEVVRQKDQKSATKKRGTSFPSRASDFLSGILKRRQEKDKKKGSAGDDNSDSDEGDKEPGTPSERLPAQWPWAWRPLPSFKERFANAMQKDKIGLMLDADLVMRDFGPDGFTPTDLDDIRQGIDRYAEFSRSPVEWWRRMLER</sequence>
<evidence type="ECO:0000313" key="3">
    <source>
        <dbReference type="Proteomes" id="UP000054771"/>
    </source>
</evidence>
<proteinExistence type="predicted"/>
<evidence type="ECO:0000313" key="2">
    <source>
        <dbReference type="EMBL" id="CEN59239.1"/>
    </source>
</evidence>
<gene>
    <name evidence="2" type="ORF">ASPCAL01691</name>
</gene>